<dbReference type="InterPro" id="IPR023772">
    <property type="entry name" value="DNA-bd_HTH_TetR-type_CS"/>
</dbReference>
<feature type="domain" description="HTH tetR-type" evidence="3">
    <location>
        <begin position="5"/>
        <end position="65"/>
    </location>
</feature>
<evidence type="ECO:0000256" key="1">
    <source>
        <dbReference type="ARBA" id="ARBA00023125"/>
    </source>
</evidence>
<dbReference type="Pfam" id="PF00440">
    <property type="entry name" value="TetR_N"/>
    <property type="match status" value="1"/>
</dbReference>
<organism evidence="4 5">
    <name type="scientific">Butyrivibrio hungatei DSM 14810</name>
    <dbReference type="NCBI Taxonomy" id="1121132"/>
    <lineage>
        <taxon>Bacteria</taxon>
        <taxon>Bacillati</taxon>
        <taxon>Bacillota</taxon>
        <taxon>Clostridia</taxon>
        <taxon>Lachnospirales</taxon>
        <taxon>Lachnospiraceae</taxon>
        <taxon>Butyrivibrio</taxon>
    </lineage>
</organism>
<dbReference type="InterPro" id="IPR009057">
    <property type="entry name" value="Homeodomain-like_sf"/>
</dbReference>
<dbReference type="PROSITE" id="PS50977">
    <property type="entry name" value="HTH_TETR_2"/>
    <property type="match status" value="1"/>
</dbReference>
<dbReference type="PANTHER" id="PTHR43479">
    <property type="entry name" value="ACREF/ENVCD OPERON REPRESSOR-RELATED"/>
    <property type="match status" value="1"/>
</dbReference>
<keyword evidence="1 2" id="KW-0238">DNA-binding</keyword>
<evidence type="ECO:0000259" key="3">
    <source>
        <dbReference type="PROSITE" id="PS50977"/>
    </source>
</evidence>
<feature type="DNA-binding region" description="H-T-H motif" evidence="2">
    <location>
        <begin position="28"/>
        <end position="47"/>
    </location>
</feature>
<dbReference type="PRINTS" id="PR00455">
    <property type="entry name" value="HTHTETR"/>
</dbReference>
<accession>A0A1M7S979</accession>
<proteinExistence type="predicted"/>
<dbReference type="EMBL" id="FRDH01000005">
    <property type="protein sequence ID" value="SHN55147.1"/>
    <property type="molecule type" value="Genomic_DNA"/>
</dbReference>
<dbReference type="SUPFAM" id="SSF46689">
    <property type="entry name" value="Homeodomain-like"/>
    <property type="match status" value="1"/>
</dbReference>
<sequence length="206" mass="23511">MKTDNGTREKLLRSAKEEFMEKGFQNASLRKICSKAGVTTGAVYCFFGDKEGLLTGLVDNVYQSVMQTIGNHMKEMSSEGFATHMHEVGDHDSFVEELVHALYQDYDAVVLLLSKSTGSKFENVIDDLISQVELRLGDLAEKYAESVQGKRVNYYMVHWLSHLSIMSFVHALTHFEDEREALKFMKPAMEHLIDGWRNFILDDVEM</sequence>
<gene>
    <name evidence="4" type="ORF">SAMN02745247_01295</name>
</gene>
<protein>
    <submittedName>
        <fullName evidence="4">Transcriptional regulator, TetR family</fullName>
    </submittedName>
</protein>
<reference evidence="4 5" key="1">
    <citation type="submission" date="2016-12" db="EMBL/GenBank/DDBJ databases">
        <authorList>
            <person name="Song W.-J."/>
            <person name="Kurnit D.M."/>
        </authorList>
    </citation>
    <scope>NUCLEOTIDE SEQUENCE [LARGE SCALE GENOMIC DNA]</scope>
    <source>
        <strain evidence="4 5">DSM 14810</strain>
    </source>
</reference>
<dbReference type="AlphaFoldDB" id="A0A1M7S979"/>
<dbReference type="PANTHER" id="PTHR43479:SF11">
    <property type="entry name" value="ACREF_ENVCD OPERON REPRESSOR-RELATED"/>
    <property type="match status" value="1"/>
</dbReference>
<dbReference type="InterPro" id="IPR001647">
    <property type="entry name" value="HTH_TetR"/>
</dbReference>
<evidence type="ECO:0000313" key="5">
    <source>
        <dbReference type="Proteomes" id="UP000184097"/>
    </source>
</evidence>
<name>A0A1M7S979_9FIRM</name>
<dbReference type="Proteomes" id="UP000184097">
    <property type="component" value="Unassembled WGS sequence"/>
</dbReference>
<dbReference type="PROSITE" id="PS01081">
    <property type="entry name" value="HTH_TETR_1"/>
    <property type="match status" value="1"/>
</dbReference>
<dbReference type="Gene3D" id="1.10.357.10">
    <property type="entry name" value="Tetracycline Repressor, domain 2"/>
    <property type="match status" value="1"/>
</dbReference>
<dbReference type="InterPro" id="IPR050624">
    <property type="entry name" value="HTH-type_Tx_Regulator"/>
</dbReference>
<dbReference type="GO" id="GO:0003677">
    <property type="term" value="F:DNA binding"/>
    <property type="evidence" value="ECO:0007669"/>
    <property type="project" value="UniProtKB-UniRule"/>
</dbReference>
<evidence type="ECO:0000256" key="2">
    <source>
        <dbReference type="PROSITE-ProRule" id="PRU00335"/>
    </source>
</evidence>
<dbReference type="RefSeq" id="WP_072702028.1">
    <property type="nucleotide sequence ID" value="NZ_FRDH01000005.1"/>
</dbReference>
<evidence type="ECO:0000313" key="4">
    <source>
        <dbReference type="EMBL" id="SHN55147.1"/>
    </source>
</evidence>